<dbReference type="EMBL" id="GBRH01196435">
    <property type="protein sequence ID" value="JAE01461.1"/>
    <property type="molecule type" value="Transcribed_RNA"/>
</dbReference>
<dbReference type="AlphaFoldDB" id="A0A0A9EU86"/>
<accession>A0A0A9EU86</accession>
<reference evidence="1" key="1">
    <citation type="submission" date="2014-09" db="EMBL/GenBank/DDBJ databases">
        <authorList>
            <person name="Magalhaes I.L.F."/>
            <person name="Oliveira U."/>
            <person name="Santos F.R."/>
            <person name="Vidigal T.H.D.A."/>
            <person name="Brescovit A.D."/>
            <person name="Santos A.J."/>
        </authorList>
    </citation>
    <scope>NUCLEOTIDE SEQUENCE</scope>
    <source>
        <tissue evidence="1">Shoot tissue taken approximately 20 cm above the soil surface</tissue>
    </source>
</reference>
<proteinExistence type="predicted"/>
<reference evidence="1" key="2">
    <citation type="journal article" date="2015" name="Data Brief">
        <title>Shoot transcriptome of the giant reed, Arundo donax.</title>
        <authorList>
            <person name="Barrero R.A."/>
            <person name="Guerrero F.D."/>
            <person name="Moolhuijzen P."/>
            <person name="Goolsby J.A."/>
            <person name="Tidwell J."/>
            <person name="Bellgard S.E."/>
            <person name="Bellgard M.I."/>
        </authorList>
    </citation>
    <scope>NUCLEOTIDE SEQUENCE</scope>
    <source>
        <tissue evidence="1">Shoot tissue taken approximately 20 cm above the soil surface</tissue>
    </source>
</reference>
<name>A0A0A9EU86_ARUDO</name>
<evidence type="ECO:0000313" key="1">
    <source>
        <dbReference type="EMBL" id="JAE01461.1"/>
    </source>
</evidence>
<protein>
    <submittedName>
        <fullName evidence="1">Uncharacterized protein</fullName>
    </submittedName>
</protein>
<sequence length="53" mass="6286">MKISTIVLWSAEISIQTFALVKAIRYNDLILYIIAKNRTYKIRKVTLFLNLKR</sequence>
<organism evidence="1">
    <name type="scientific">Arundo donax</name>
    <name type="common">Giant reed</name>
    <name type="synonym">Donax arundinaceus</name>
    <dbReference type="NCBI Taxonomy" id="35708"/>
    <lineage>
        <taxon>Eukaryota</taxon>
        <taxon>Viridiplantae</taxon>
        <taxon>Streptophyta</taxon>
        <taxon>Embryophyta</taxon>
        <taxon>Tracheophyta</taxon>
        <taxon>Spermatophyta</taxon>
        <taxon>Magnoliopsida</taxon>
        <taxon>Liliopsida</taxon>
        <taxon>Poales</taxon>
        <taxon>Poaceae</taxon>
        <taxon>PACMAD clade</taxon>
        <taxon>Arundinoideae</taxon>
        <taxon>Arundineae</taxon>
        <taxon>Arundo</taxon>
    </lineage>
</organism>